<organism evidence="9 10">
    <name type="scientific">Sphagnum jensenii</name>
    <dbReference type="NCBI Taxonomy" id="128206"/>
    <lineage>
        <taxon>Eukaryota</taxon>
        <taxon>Viridiplantae</taxon>
        <taxon>Streptophyta</taxon>
        <taxon>Embryophyta</taxon>
        <taxon>Bryophyta</taxon>
        <taxon>Sphagnophytina</taxon>
        <taxon>Sphagnopsida</taxon>
        <taxon>Sphagnales</taxon>
        <taxon>Sphagnaceae</taxon>
        <taxon>Sphagnum</taxon>
    </lineage>
</organism>
<comment type="subcellular location">
    <subcellularLocation>
        <location evidence="1">Membrane</location>
        <topology evidence="1">Single-pass type IV membrane protein</topology>
    </subcellularLocation>
</comment>
<evidence type="ECO:0000256" key="5">
    <source>
        <dbReference type="ARBA" id="ARBA00022927"/>
    </source>
</evidence>
<gene>
    <name evidence="9" type="ORF">CSSPJE1EN2_LOCUS23440</name>
</gene>
<keyword evidence="7" id="KW-0175">Coiled coil</keyword>
<accession>A0ABP1C012</accession>
<dbReference type="EMBL" id="OZ023709">
    <property type="protein sequence ID" value="CAK9882084.1"/>
    <property type="molecule type" value="Genomic_DNA"/>
</dbReference>
<keyword evidence="6" id="KW-1133">Transmembrane helix</keyword>
<evidence type="ECO:0000256" key="8">
    <source>
        <dbReference type="ARBA" id="ARBA00023136"/>
    </source>
</evidence>
<keyword evidence="3" id="KW-0813">Transport</keyword>
<evidence type="ECO:0000256" key="2">
    <source>
        <dbReference type="ARBA" id="ARBA00009063"/>
    </source>
</evidence>
<evidence type="ECO:0000256" key="7">
    <source>
        <dbReference type="ARBA" id="ARBA00023054"/>
    </source>
</evidence>
<dbReference type="Proteomes" id="UP001497522">
    <property type="component" value="Chromosome 8"/>
</dbReference>
<reference evidence="9" key="1">
    <citation type="submission" date="2024-03" db="EMBL/GenBank/DDBJ databases">
        <authorList>
            <consortium name="ELIXIR-Norway"/>
            <consortium name="Elixir Norway"/>
        </authorList>
    </citation>
    <scope>NUCLEOTIDE SEQUENCE</scope>
</reference>
<evidence type="ECO:0000256" key="1">
    <source>
        <dbReference type="ARBA" id="ARBA00004211"/>
    </source>
</evidence>
<evidence type="ECO:0000313" key="10">
    <source>
        <dbReference type="Proteomes" id="UP001497522"/>
    </source>
</evidence>
<evidence type="ECO:0000256" key="6">
    <source>
        <dbReference type="ARBA" id="ARBA00022989"/>
    </source>
</evidence>
<evidence type="ECO:0000313" key="9">
    <source>
        <dbReference type="EMBL" id="CAK9882084.1"/>
    </source>
</evidence>
<sequence length="125" mass="14220">MKHGKDYLNNNQSNEQDCNKIGNEVGLFVKAYRECIEVLKNSIGIEEKQAHGACQLASSIGKRFSKHRLYFPISMAVEAANNKQNGNKELNKTQKCNSSSQPYTNHTNLLYSLIITLFFLDWYNG</sequence>
<comment type="similarity">
    <text evidence="2">Belongs to the syntaxin family.</text>
</comment>
<keyword evidence="8" id="KW-0472">Membrane</keyword>
<keyword evidence="5" id="KW-0653">Protein transport</keyword>
<keyword evidence="10" id="KW-1185">Reference proteome</keyword>
<keyword evidence="4" id="KW-0812">Transmembrane</keyword>
<evidence type="ECO:0000256" key="3">
    <source>
        <dbReference type="ARBA" id="ARBA00022448"/>
    </source>
</evidence>
<dbReference type="PANTHER" id="PTHR15959">
    <property type="entry name" value="SYNTAXIN-18"/>
    <property type="match status" value="1"/>
</dbReference>
<evidence type="ECO:0000256" key="4">
    <source>
        <dbReference type="ARBA" id="ARBA00022692"/>
    </source>
</evidence>
<protein>
    <submittedName>
        <fullName evidence="9">Uncharacterized protein</fullName>
    </submittedName>
</protein>
<dbReference type="PANTHER" id="PTHR15959:SF0">
    <property type="entry name" value="SYNTAXIN-18"/>
    <property type="match status" value="1"/>
</dbReference>
<proteinExistence type="inferred from homology"/>
<name>A0ABP1C012_9BRYO</name>